<dbReference type="InterPro" id="IPR050807">
    <property type="entry name" value="TransReg_Diox_bact_type"/>
</dbReference>
<dbReference type="CDD" id="cd00093">
    <property type="entry name" value="HTH_XRE"/>
    <property type="match status" value="1"/>
</dbReference>
<evidence type="ECO:0000313" key="4">
    <source>
        <dbReference type="Proteomes" id="UP000278804"/>
    </source>
</evidence>
<dbReference type="SMART" id="SM00530">
    <property type="entry name" value="HTH_XRE"/>
    <property type="match status" value="1"/>
</dbReference>
<feature type="domain" description="HTH cro/C1-type" evidence="2">
    <location>
        <begin position="7"/>
        <end position="61"/>
    </location>
</feature>
<dbReference type="InterPro" id="IPR010982">
    <property type="entry name" value="Lambda_DNA-bd_dom_sf"/>
</dbReference>
<dbReference type="SUPFAM" id="SSF51182">
    <property type="entry name" value="RmlC-like cupins"/>
    <property type="match status" value="1"/>
</dbReference>
<dbReference type="CDD" id="cd02209">
    <property type="entry name" value="cupin_XRE_C"/>
    <property type="match status" value="1"/>
</dbReference>
<gene>
    <name evidence="3" type="ORF">EEI45_00820</name>
</gene>
<dbReference type="InterPro" id="IPR001387">
    <property type="entry name" value="Cro/C1-type_HTH"/>
</dbReference>
<dbReference type="KEGG" id="eri:EEI45_00820"/>
<dbReference type="Gene3D" id="1.10.260.40">
    <property type="entry name" value="lambda repressor-like DNA-binding domains"/>
    <property type="match status" value="1"/>
</dbReference>
<organism evidence="3 4">
    <name type="scientific">Erysipelothrix piscisicarius</name>
    <dbReference type="NCBI Taxonomy" id="2485784"/>
    <lineage>
        <taxon>Bacteria</taxon>
        <taxon>Bacillati</taxon>
        <taxon>Bacillota</taxon>
        <taxon>Erysipelotrichia</taxon>
        <taxon>Erysipelotrichales</taxon>
        <taxon>Erysipelotrichaceae</taxon>
        <taxon>Erysipelothrix</taxon>
    </lineage>
</organism>
<evidence type="ECO:0000313" key="3">
    <source>
        <dbReference type="EMBL" id="AZK43537.1"/>
    </source>
</evidence>
<evidence type="ECO:0000259" key="2">
    <source>
        <dbReference type="PROSITE" id="PS50943"/>
    </source>
</evidence>
<proteinExistence type="predicted"/>
<dbReference type="Pfam" id="PF07883">
    <property type="entry name" value="Cupin_2"/>
    <property type="match status" value="1"/>
</dbReference>
<accession>A0A3S5HJY8</accession>
<dbReference type="AlphaFoldDB" id="A0A3S5HJY8"/>
<dbReference type="GO" id="GO:0005829">
    <property type="term" value="C:cytosol"/>
    <property type="evidence" value="ECO:0007669"/>
    <property type="project" value="TreeGrafter"/>
</dbReference>
<dbReference type="PROSITE" id="PS50943">
    <property type="entry name" value="HTH_CROC1"/>
    <property type="match status" value="1"/>
</dbReference>
<dbReference type="Gene3D" id="2.60.120.10">
    <property type="entry name" value="Jelly Rolls"/>
    <property type="match status" value="1"/>
</dbReference>
<dbReference type="InterPro" id="IPR013096">
    <property type="entry name" value="Cupin_2"/>
</dbReference>
<protein>
    <submittedName>
        <fullName evidence="3">Cupin domain-containing protein</fullName>
    </submittedName>
</protein>
<reference evidence="3 4" key="1">
    <citation type="journal article" date="2020" name="Int. J. Syst. Evol. Microbiol.">
        <title>Description of Erysipelothrix piscisicarius sp. nov., an emergent fish pathogen, and assessment of virulence using a tiger barb (Puntigrus tetrazona) infection model.</title>
        <authorList>
            <person name="Pomaranski E.K."/>
            <person name="Griffin M.J."/>
            <person name="Camus A.C."/>
            <person name="Armwood A.R."/>
            <person name="Shelley J."/>
            <person name="Waldbieser G.C."/>
            <person name="LaFrentz B.R."/>
            <person name="Garcia J.C."/>
            <person name="Yanong R."/>
            <person name="Soto E."/>
        </authorList>
    </citation>
    <scope>NUCLEOTIDE SEQUENCE [LARGE SCALE GENOMIC DNA]</scope>
    <source>
        <strain evidence="3 4">15TAL0474</strain>
    </source>
</reference>
<dbReference type="GO" id="GO:0003677">
    <property type="term" value="F:DNA binding"/>
    <property type="evidence" value="ECO:0007669"/>
    <property type="project" value="UniProtKB-KW"/>
</dbReference>
<dbReference type="EMBL" id="CP034234">
    <property type="protein sequence ID" value="AZK43537.1"/>
    <property type="molecule type" value="Genomic_DNA"/>
</dbReference>
<name>A0A3S5HJY8_9FIRM</name>
<dbReference type="InterPro" id="IPR014710">
    <property type="entry name" value="RmlC-like_jellyroll"/>
</dbReference>
<dbReference type="PANTHER" id="PTHR46797:SF2">
    <property type="entry name" value="TRANSCRIPTIONAL REGULATOR"/>
    <property type="match status" value="1"/>
</dbReference>
<evidence type="ECO:0000256" key="1">
    <source>
        <dbReference type="ARBA" id="ARBA00023125"/>
    </source>
</evidence>
<sequence length="177" mass="20067">MEIGKRLKQLRTKNGLTLEELASRSELTKGFLSQLENDLTSPSIATLNDIVEALGTNLSVFFKEESAEQVVFTADDYFIDERDDSTIHWIVPNAQKNEMEPILLELEPGGESNEILPHEGEEFGYVLQGKVSLRYGDETITISKGQTFYIKGNRNHVLVNEHQQRARVIWVCTPPVF</sequence>
<dbReference type="PANTHER" id="PTHR46797">
    <property type="entry name" value="HTH-TYPE TRANSCRIPTIONAL REGULATOR"/>
    <property type="match status" value="1"/>
</dbReference>
<dbReference type="GO" id="GO:0003700">
    <property type="term" value="F:DNA-binding transcription factor activity"/>
    <property type="evidence" value="ECO:0007669"/>
    <property type="project" value="TreeGrafter"/>
</dbReference>
<keyword evidence="4" id="KW-1185">Reference proteome</keyword>
<dbReference type="SUPFAM" id="SSF47413">
    <property type="entry name" value="lambda repressor-like DNA-binding domains"/>
    <property type="match status" value="1"/>
</dbReference>
<keyword evidence="1" id="KW-0238">DNA-binding</keyword>
<dbReference type="RefSeq" id="WP_125163759.1">
    <property type="nucleotide sequence ID" value="NZ_CP034234.1"/>
</dbReference>
<dbReference type="Proteomes" id="UP000278804">
    <property type="component" value="Chromosome"/>
</dbReference>
<dbReference type="InterPro" id="IPR011051">
    <property type="entry name" value="RmlC_Cupin_sf"/>
</dbReference>
<dbReference type="Pfam" id="PF01381">
    <property type="entry name" value="HTH_3"/>
    <property type="match status" value="1"/>
</dbReference>